<protein>
    <submittedName>
        <fullName evidence="2">CLUMA_CG012374, isoform A</fullName>
    </submittedName>
</protein>
<dbReference type="AlphaFoldDB" id="A0A1J1IF26"/>
<sequence>MIQKIIWETKSTKAKKKRVNKFKSQKSNDTQKGGRKNIFRFKLMNDLPEPLKLITQLYYIIVLSCAITKTYINLLPTKNKSQTQKKVQKLLVFESEKVGSCFPGFHDAIERLAVERVTRTTLTFVNNFTFRLTTKKLTLAVNDYASFYQPCRCNLMKDNFNIIRIIMTISCSFSH</sequence>
<keyword evidence="1" id="KW-0472">Membrane</keyword>
<evidence type="ECO:0000256" key="1">
    <source>
        <dbReference type="SAM" id="Phobius"/>
    </source>
</evidence>
<dbReference type="EMBL" id="CVRI01000048">
    <property type="protein sequence ID" value="CRK98869.1"/>
    <property type="molecule type" value="Genomic_DNA"/>
</dbReference>
<gene>
    <name evidence="2" type="ORF">CLUMA_CG012374</name>
</gene>
<keyword evidence="3" id="KW-1185">Reference proteome</keyword>
<evidence type="ECO:0000313" key="3">
    <source>
        <dbReference type="Proteomes" id="UP000183832"/>
    </source>
</evidence>
<name>A0A1J1IF26_9DIPT</name>
<keyword evidence="1" id="KW-0812">Transmembrane</keyword>
<keyword evidence="1" id="KW-1133">Transmembrane helix</keyword>
<dbReference type="Proteomes" id="UP000183832">
    <property type="component" value="Unassembled WGS sequence"/>
</dbReference>
<organism evidence="2 3">
    <name type="scientific">Clunio marinus</name>
    <dbReference type="NCBI Taxonomy" id="568069"/>
    <lineage>
        <taxon>Eukaryota</taxon>
        <taxon>Metazoa</taxon>
        <taxon>Ecdysozoa</taxon>
        <taxon>Arthropoda</taxon>
        <taxon>Hexapoda</taxon>
        <taxon>Insecta</taxon>
        <taxon>Pterygota</taxon>
        <taxon>Neoptera</taxon>
        <taxon>Endopterygota</taxon>
        <taxon>Diptera</taxon>
        <taxon>Nematocera</taxon>
        <taxon>Chironomoidea</taxon>
        <taxon>Chironomidae</taxon>
        <taxon>Clunio</taxon>
    </lineage>
</organism>
<accession>A0A1J1IF26</accession>
<reference evidence="2 3" key="1">
    <citation type="submission" date="2015-04" db="EMBL/GenBank/DDBJ databases">
        <authorList>
            <person name="Syromyatnikov M.Y."/>
            <person name="Popov V.N."/>
        </authorList>
    </citation>
    <scope>NUCLEOTIDE SEQUENCE [LARGE SCALE GENOMIC DNA]</scope>
</reference>
<evidence type="ECO:0000313" key="2">
    <source>
        <dbReference type="EMBL" id="CRK98869.1"/>
    </source>
</evidence>
<proteinExistence type="predicted"/>
<feature type="transmembrane region" description="Helical" evidence="1">
    <location>
        <begin position="57"/>
        <end position="76"/>
    </location>
</feature>